<dbReference type="EMBL" id="VFOQ01000001">
    <property type="protein sequence ID" value="TQL60193.1"/>
    <property type="molecule type" value="Genomic_DNA"/>
</dbReference>
<evidence type="ECO:0000313" key="2">
    <source>
        <dbReference type="Proteomes" id="UP000319514"/>
    </source>
</evidence>
<gene>
    <name evidence="1" type="ORF">FB474_1576</name>
</gene>
<dbReference type="Proteomes" id="UP000319514">
    <property type="component" value="Unassembled WGS sequence"/>
</dbReference>
<accession>A0A542ZIM5</accession>
<evidence type="ECO:0000313" key="1">
    <source>
        <dbReference type="EMBL" id="TQL60193.1"/>
    </source>
</evidence>
<protein>
    <submittedName>
        <fullName evidence="1">Uncharacterized protein</fullName>
    </submittedName>
</protein>
<organism evidence="1 2">
    <name type="scientific">Oryzihumus leptocrescens</name>
    <dbReference type="NCBI Taxonomy" id="297536"/>
    <lineage>
        <taxon>Bacteria</taxon>
        <taxon>Bacillati</taxon>
        <taxon>Actinomycetota</taxon>
        <taxon>Actinomycetes</taxon>
        <taxon>Micrococcales</taxon>
        <taxon>Intrasporangiaceae</taxon>
        <taxon>Oryzihumus</taxon>
    </lineage>
</organism>
<name>A0A542ZIM5_9MICO</name>
<dbReference type="AlphaFoldDB" id="A0A542ZIM5"/>
<keyword evidence="2" id="KW-1185">Reference proteome</keyword>
<reference evidence="1 2" key="1">
    <citation type="submission" date="2019-06" db="EMBL/GenBank/DDBJ databases">
        <title>Sequencing the genomes of 1000 actinobacteria strains.</title>
        <authorList>
            <person name="Klenk H.-P."/>
        </authorList>
    </citation>
    <scope>NUCLEOTIDE SEQUENCE [LARGE SCALE GENOMIC DNA]</scope>
    <source>
        <strain evidence="1 2">DSM 18082</strain>
    </source>
</reference>
<proteinExistence type="predicted"/>
<sequence>MGWDRGACRTWRAGRAVVVAAAAAALLPGCSTVAGIAGGAVPGVRASDGLSVHTLAVRREADFALVDGHGGVRVLWAPKPDGSWLVSLSTVPLDTRSAGRSDTFRAEGPGPEHPGARVYLTWVSSWPRNVPAGSGELRLAEDGRSLVLSVSGWPTVALTRMTEGQFEVAMLRARMAASAGSTPAR</sequence>
<comment type="caution">
    <text evidence="1">The sequence shown here is derived from an EMBL/GenBank/DDBJ whole genome shotgun (WGS) entry which is preliminary data.</text>
</comment>